<sequence length="120" mass="13164">MEKLAAKIEKDKRGLAKLEKQVEEATKKPGDTKRPEAPATEETATFRAIPSIALVWGGTSENAGRPTPGLGMVSSVIGVFQSQFRCDTKLYASNTRPVDNRRGESASSEWKKTQRCRIIA</sequence>
<dbReference type="AlphaFoldDB" id="A0A7C8QTN6"/>
<organism evidence="2 3">
    <name type="scientific">Orbilia oligospora</name>
    <name type="common">Nematode-trapping fungus</name>
    <name type="synonym">Arthrobotrys oligospora</name>
    <dbReference type="NCBI Taxonomy" id="2813651"/>
    <lineage>
        <taxon>Eukaryota</taxon>
        <taxon>Fungi</taxon>
        <taxon>Dikarya</taxon>
        <taxon>Ascomycota</taxon>
        <taxon>Pezizomycotina</taxon>
        <taxon>Orbiliomycetes</taxon>
        <taxon>Orbiliales</taxon>
        <taxon>Orbiliaceae</taxon>
        <taxon>Orbilia</taxon>
    </lineage>
</organism>
<evidence type="ECO:0000313" key="3">
    <source>
        <dbReference type="Proteomes" id="UP000483672"/>
    </source>
</evidence>
<dbReference type="Proteomes" id="UP000483672">
    <property type="component" value="Unassembled WGS sequence"/>
</dbReference>
<feature type="region of interest" description="Disordered" evidence="1">
    <location>
        <begin position="1"/>
        <end position="45"/>
    </location>
</feature>
<comment type="caution">
    <text evidence="2">The sequence shown here is derived from an EMBL/GenBank/DDBJ whole genome shotgun (WGS) entry which is preliminary data.</text>
</comment>
<evidence type="ECO:0000256" key="1">
    <source>
        <dbReference type="SAM" id="MobiDB-lite"/>
    </source>
</evidence>
<dbReference type="EMBL" id="WIPF01000031">
    <property type="protein sequence ID" value="KAF3224727.1"/>
    <property type="molecule type" value="Genomic_DNA"/>
</dbReference>
<name>A0A7C8QTN6_ORBOL</name>
<evidence type="ECO:0000313" key="2">
    <source>
        <dbReference type="EMBL" id="KAF3224727.1"/>
    </source>
</evidence>
<feature type="compositionally biased region" description="Basic and acidic residues" evidence="1">
    <location>
        <begin position="1"/>
        <end position="36"/>
    </location>
</feature>
<gene>
    <name evidence="2" type="ORF">TWF191_005895</name>
</gene>
<protein>
    <submittedName>
        <fullName evidence="2">Uncharacterized protein</fullName>
    </submittedName>
</protein>
<accession>A0A7C8QTN6</accession>
<proteinExistence type="predicted"/>
<reference evidence="2 3" key="1">
    <citation type="submission" date="2019-06" db="EMBL/GenBank/DDBJ databases">
        <authorList>
            <person name="Palmer J.M."/>
        </authorList>
    </citation>
    <scope>NUCLEOTIDE SEQUENCE [LARGE SCALE GENOMIC DNA]</scope>
    <source>
        <strain evidence="2 3">TWF191</strain>
    </source>
</reference>